<dbReference type="EMBL" id="LAZR01004580">
    <property type="protein sequence ID" value="KKN07345.1"/>
    <property type="molecule type" value="Genomic_DNA"/>
</dbReference>
<sequence length="99" mass="10703">MALIKCGECGAEVSDKASACVKCGAPITQMKEEQRVTTQETGKPIKAYTLMAVIVLIVGMLMWISAVTGSTTEVIGKVLFFAGLGLFFVFRSLAWWEHG</sequence>
<comment type="caution">
    <text evidence="3">The sequence shown here is derived from an EMBL/GenBank/DDBJ whole genome shotgun (WGS) entry which is preliminary data.</text>
</comment>
<evidence type="ECO:0000313" key="3">
    <source>
        <dbReference type="EMBL" id="KKN07345.1"/>
    </source>
</evidence>
<feature type="transmembrane region" description="Helical" evidence="1">
    <location>
        <begin position="78"/>
        <end position="96"/>
    </location>
</feature>
<dbReference type="InterPro" id="IPR026870">
    <property type="entry name" value="Zinc_ribbon_dom"/>
</dbReference>
<evidence type="ECO:0000256" key="1">
    <source>
        <dbReference type="SAM" id="Phobius"/>
    </source>
</evidence>
<reference evidence="3" key="1">
    <citation type="journal article" date="2015" name="Nature">
        <title>Complex archaea that bridge the gap between prokaryotes and eukaryotes.</title>
        <authorList>
            <person name="Spang A."/>
            <person name="Saw J.H."/>
            <person name="Jorgensen S.L."/>
            <person name="Zaremba-Niedzwiedzka K."/>
            <person name="Martijn J."/>
            <person name="Lind A.E."/>
            <person name="van Eijk R."/>
            <person name="Schleper C."/>
            <person name="Guy L."/>
            <person name="Ettema T.J."/>
        </authorList>
    </citation>
    <scope>NUCLEOTIDE SEQUENCE</scope>
</reference>
<dbReference type="Pfam" id="PF13240">
    <property type="entry name" value="Zn_Ribbon_1"/>
    <property type="match status" value="1"/>
</dbReference>
<gene>
    <name evidence="3" type="ORF">LCGC14_1068100</name>
</gene>
<accession>A0A0F9MJ50</accession>
<organism evidence="3">
    <name type="scientific">marine sediment metagenome</name>
    <dbReference type="NCBI Taxonomy" id="412755"/>
    <lineage>
        <taxon>unclassified sequences</taxon>
        <taxon>metagenomes</taxon>
        <taxon>ecological metagenomes</taxon>
    </lineage>
</organism>
<keyword evidence="1" id="KW-1133">Transmembrane helix</keyword>
<keyword evidence="1" id="KW-0812">Transmembrane</keyword>
<name>A0A0F9MJ50_9ZZZZ</name>
<feature type="transmembrane region" description="Helical" evidence="1">
    <location>
        <begin position="47"/>
        <end position="66"/>
    </location>
</feature>
<proteinExistence type="predicted"/>
<feature type="domain" description="Zinc-ribbon" evidence="2">
    <location>
        <begin position="5"/>
        <end position="27"/>
    </location>
</feature>
<protein>
    <recommendedName>
        <fullName evidence="2">Zinc-ribbon domain-containing protein</fullName>
    </recommendedName>
</protein>
<keyword evidence="1" id="KW-0472">Membrane</keyword>
<dbReference type="AlphaFoldDB" id="A0A0F9MJ50"/>
<evidence type="ECO:0000259" key="2">
    <source>
        <dbReference type="Pfam" id="PF13240"/>
    </source>
</evidence>